<proteinExistence type="predicted"/>
<dbReference type="VEuPathDB" id="FungiDB:SeMB42_g04360"/>
<organism evidence="1 2">
    <name type="scientific">Synchytrium endobioticum</name>
    <dbReference type="NCBI Taxonomy" id="286115"/>
    <lineage>
        <taxon>Eukaryota</taxon>
        <taxon>Fungi</taxon>
        <taxon>Fungi incertae sedis</taxon>
        <taxon>Chytridiomycota</taxon>
        <taxon>Chytridiomycota incertae sedis</taxon>
        <taxon>Chytridiomycetes</taxon>
        <taxon>Synchytriales</taxon>
        <taxon>Synchytriaceae</taxon>
        <taxon>Synchytrium</taxon>
    </lineage>
</organism>
<sequence>MLSTERSSRRINVFKGGHHLELLAYCAVLPAPFKDLLGGALDLVRHWGLWRHDDSFGFLFHVPVTTGVYTGTESLFPGYASKCAKITNYFCRALD</sequence>
<dbReference type="EMBL" id="QEAN01000174">
    <property type="protein sequence ID" value="TPX44366.1"/>
    <property type="molecule type" value="Genomic_DNA"/>
</dbReference>
<keyword evidence="2" id="KW-1185">Reference proteome</keyword>
<gene>
    <name evidence="1" type="ORF">SeMB42_g04360</name>
</gene>
<evidence type="ECO:0000313" key="1">
    <source>
        <dbReference type="EMBL" id="TPX44366.1"/>
    </source>
</evidence>
<name>A0A507CYY9_9FUNG</name>
<dbReference type="Proteomes" id="UP000317494">
    <property type="component" value="Unassembled WGS sequence"/>
</dbReference>
<dbReference type="AlphaFoldDB" id="A0A507CYY9"/>
<accession>A0A507CYY9</accession>
<evidence type="ECO:0000313" key="2">
    <source>
        <dbReference type="Proteomes" id="UP000317494"/>
    </source>
</evidence>
<protein>
    <submittedName>
        <fullName evidence="1">Uncharacterized protein</fullName>
    </submittedName>
</protein>
<comment type="caution">
    <text evidence="1">The sequence shown here is derived from an EMBL/GenBank/DDBJ whole genome shotgun (WGS) entry which is preliminary data.</text>
</comment>
<reference evidence="1 2" key="1">
    <citation type="journal article" date="2019" name="Sci. Rep.">
        <title>Comparative genomics of chytrid fungi reveal insights into the obligate biotrophic and pathogenic lifestyle of Synchytrium endobioticum.</title>
        <authorList>
            <person name="van de Vossenberg B.T.L.H."/>
            <person name="Warris S."/>
            <person name="Nguyen H.D.T."/>
            <person name="van Gent-Pelzer M.P.E."/>
            <person name="Joly D.L."/>
            <person name="van de Geest H.C."/>
            <person name="Bonants P.J.M."/>
            <person name="Smith D.S."/>
            <person name="Levesque C.A."/>
            <person name="van der Lee T.A.J."/>
        </authorList>
    </citation>
    <scope>NUCLEOTIDE SEQUENCE [LARGE SCALE GENOMIC DNA]</scope>
    <source>
        <strain evidence="1 2">MB42</strain>
    </source>
</reference>